<organism evidence="9 10">
    <name type="scientific">Aquatica leii</name>
    <dbReference type="NCBI Taxonomy" id="1421715"/>
    <lineage>
        <taxon>Eukaryota</taxon>
        <taxon>Metazoa</taxon>
        <taxon>Ecdysozoa</taxon>
        <taxon>Arthropoda</taxon>
        <taxon>Hexapoda</taxon>
        <taxon>Insecta</taxon>
        <taxon>Pterygota</taxon>
        <taxon>Neoptera</taxon>
        <taxon>Endopterygota</taxon>
        <taxon>Coleoptera</taxon>
        <taxon>Polyphaga</taxon>
        <taxon>Elateriformia</taxon>
        <taxon>Elateroidea</taxon>
        <taxon>Lampyridae</taxon>
        <taxon>Luciolinae</taxon>
        <taxon>Aquatica</taxon>
    </lineage>
</organism>
<evidence type="ECO:0000256" key="7">
    <source>
        <dbReference type="ARBA" id="ARBA00023180"/>
    </source>
</evidence>
<evidence type="ECO:0000256" key="1">
    <source>
        <dbReference type="ARBA" id="ARBA00000032"/>
    </source>
</evidence>
<evidence type="ECO:0000313" key="9">
    <source>
        <dbReference type="EMBL" id="KAK4881042.1"/>
    </source>
</evidence>
<proteinExistence type="inferred from homology"/>
<keyword evidence="7" id="KW-0325">Glycoprotein</keyword>
<dbReference type="CDD" id="cd07061">
    <property type="entry name" value="HP_HAP_like"/>
    <property type="match status" value="1"/>
</dbReference>
<keyword evidence="6" id="KW-1015">Disulfide bond</keyword>
<dbReference type="Pfam" id="PF00328">
    <property type="entry name" value="His_Phos_2"/>
    <property type="match status" value="1"/>
</dbReference>
<evidence type="ECO:0000256" key="4">
    <source>
        <dbReference type="ARBA" id="ARBA00022729"/>
    </source>
</evidence>
<dbReference type="PANTHER" id="PTHR11567:SF211">
    <property type="entry name" value="PROSTATIC ACID PHOSPHATASE"/>
    <property type="match status" value="1"/>
</dbReference>
<dbReference type="Gene3D" id="3.40.50.1240">
    <property type="entry name" value="Phosphoglycerate mutase-like"/>
    <property type="match status" value="1"/>
</dbReference>
<reference evidence="10" key="1">
    <citation type="submission" date="2023-01" db="EMBL/GenBank/DDBJ databases">
        <title>Key to firefly adult light organ development and bioluminescence: homeobox transcription factors regulate luciferase expression and transportation to peroxisome.</title>
        <authorList>
            <person name="Fu X."/>
        </authorList>
    </citation>
    <scope>NUCLEOTIDE SEQUENCE [LARGE SCALE GENOMIC DNA]</scope>
</reference>
<accession>A0AAN7SHF7</accession>
<dbReference type="InterPro" id="IPR050645">
    <property type="entry name" value="Histidine_acid_phosphatase"/>
</dbReference>
<sequence length="363" mass="42159">MNTFILFGFVVSILNVVSCNSNSLEFVFAVFRHGDKTNEKTRIYESYPFANETYFPIGRGLLTNKGKNTAFNLGKRLRLLYKNFLNEYYFPSDVYAVATDTERTKMTLELVLAKLYPPRKTINQWHYGLNWQPIPFDVIPHGDNVASFPYANCPKFVELYQKYYSSVFGTSLREKYAKLIQAMETFTGIKNVTYIHLCFLYTSFQADKEWGLKLPPWIDHNLENLQNAYIDFYNFTVNIPKLNKLSGGFLLQKITDALKQKIETNSTQQIYLLSAHDNTILYLMGILGVYYKHIPNYCACFLIELHKVKGVYGVKIFYLHTVGAKPKPMLIPKCGHFCEFEKFVRLYEKSISIKPNACNVKQY</sequence>
<gene>
    <name evidence="9" type="ORF">RN001_004361</name>
</gene>
<evidence type="ECO:0000256" key="8">
    <source>
        <dbReference type="SAM" id="SignalP"/>
    </source>
</evidence>
<evidence type="ECO:0000256" key="3">
    <source>
        <dbReference type="ARBA" id="ARBA00012646"/>
    </source>
</evidence>
<dbReference type="GO" id="GO:0003993">
    <property type="term" value="F:acid phosphatase activity"/>
    <property type="evidence" value="ECO:0007669"/>
    <property type="project" value="UniProtKB-EC"/>
</dbReference>
<dbReference type="PANTHER" id="PTHR11567">
    <property type="entry name" value="ACID PHOSPHATASE-RELATED"/>
    <property type="match status" value="1"/>
</dbReference>
<dbReference type="EC" id="3.1.3.2" evidence="3"/>
<feature type="signal peptide" evidence="8">
    <location>
        <begin position="1"/>
        <end position="19"/>
    </location>
</feature>
<evidence type="ECO:0000256" key="5">
    <source>
        <dbReference type="ARBA" id="ARBA00022801"/>
    </source>
</evidence>
<evidence type="ECO:0000313" key="10">
    <source>
        <dbReference type="Proteomes" id="UP001353858"/>
    </source>
</evidence>
<dbReference type="InterPro" id="IPR000560">
    <property type="entry name" value="His_Pase_clade-2"/>
</dbReference>
<evidence type="ECO:0000256" key="2">
    <source>
        <dbReference type="ARBA" id="ARBA00005375"/>
    </source>
</evidence>
<evidence type="ECO:0000256" key="6">
    <source>
        <dbReference type="ARBA" id="ARBA00023157"/>
    </source>
</evidence>
<keyword evidence="4 8" id="KW-0732">Signal</keyword>
<dbReference type="EMBL" id="JARPUR010000002">
    <property type="protein sequence ID" value="KAK4881042.1"/>
    <property type="molecule type" value="Genomic_DNA"/>
</dbReference>
<dbReference type="AlphaFoldDB" id="A0AAN7SHF7"/>
<feature type="chain" id="PRO_5042979904" description="acid phosphatase" evidence="8">
    <location>
        <begin position="20"/>
        <end position="363"/>
    </location>
</feature>
<name>A0AAN7SHF7_9COLE</name>
<protein>
    <recommendedName>
        <fullName evidence="3">acid phosphatase</fullName>
        <ecNumber evidence="3">3.1.3.2</ecNumber>
    </recommendedName>
</protein>
<keyword evidence="5" id="KW-0378">Hydrolase</keyword>
<dbReference type="SUPFAM" id="SSF53254">
    <property type="entry name" value="Phosphoglycerate mutase-like"/>
    <property type="match status" value="1"/>
</dbReference>
<comment type="similarity">
    <text evidence="2">Belongs to the histidine acid phosphatase family.</text>
</comment>
<keyword evidence="10" id="KW-1185">Reference proteome</keyword>
<dbReference type="Proteomes" id="UP001353858">
    <property type="component" value="Unassembled WGS sequence"/>
</dbReference>
<comment type="caution">
    <text evidence="9">The sequence shown here is derived from an EMBL/GenBank/DDBJ whole genome shotgun (WGS) entry which is preliminary data.</text>
</comment>
<dbReference type="InterPro" id="IPR029033">
    <property type="entry name" value="His_PPase_superfam"/>
</dbReference>
<comment type="catalytic activity">
    <reaction evidence="1">
        <text>a phosphate monoester + H2O = an alcohol + phosphate</text>
        <dbReference type="Rhea" id="RHEA:15017"/>
        <dbReference type="ChEBI" id="CHEBI:15377"/>
        <dbReference type="ChEBI" id="CHEBI:30879"/>
        <dbReference type="ChEBI" id="CHEBI:43474"/>
        <dbReference type="ChEBI" id="CHEBI:67140"/>
        <dbReference type="EC" id="3.1.3.2"/>
    </reaction>
</comment>